<proteinExistence type="predicted"/>
<gene>
    <name evidence="2" type="ORF">KUV50_01265</name>
</gene>
<accession>A0A953L7L7</accession>
<sequence>MTSTTVSQPLRTIREVWESLPEGTRAQIIENQLTMSPPLSNIHQKTLNRINVSIFLHVEKHLLGEVRIAPFGVYLDDENVFEPDIVFVTNDNLHRIKEDGLHGSPDMVIEILSSSNARVDENQKKKVYERHGVKEYWIVDPKTKEVNGFFLEDDRYGSPVKFDGKISSIVLDFDFEF</sequence>
<evidence type="ECO:0000259" key="1">
    <source>
        <dbReference type="Pfam" id="PF05685"/>
    </source>
</evidence>
<dbReference type="Gene3D" id="3.90.1570.10">
    <property type="entry name" value="tt1808, chain A"/>
    <property type="match status" value="1"/>
</dbReference>
<dbReference type="Pfam" id="PF05685">
    <property type="entry name" value="Uma2"/>
    <property type="match status" value="1"/>
</dbReference>
<dbReference type="InterPro" id="IPR011335">
    <property type="entry name" value="Restrct_endonuc-II-like"/>
</dbReference>
<evidence type="ECO:0000313" key="3">
    <source>
        <dbReference type="Proteomes" id="UP000753961"/>
    </source>
</evidence>
<dbReference type="PANTHER" id="PTHR34107">
    <property type="entry name" value="SLL0198 PROTEIN-RELATED"/>
    <property type="match status" value="1"/>
</dbReference>
<dbReference type="RefSeq" id="WP_222578266.1">
    <property type="nucleotide sequence ID" value="NZ_JAHVHU010000002.1"/>
</dbReference>
<keyword evidence="2" id="KW-0540">Nuclease</keyword>
<keyword evidence="2" id="KW-0378">Hydrolase</keyword>
<evidence type="ECO:0000313" key="2">
    <source>
        <dbReference type="EMBL" id="MBY5956745.1"/>
    </source>
</evidence>
<dbReference type="SUPFAM" id="SSF52980">
    <property type="entry name" value="Restriction endonuclease-like"/>
    <property type="match status" value="1"/>
</dbReference>
<keyword evidence="3" id="KW-1185">Reference proteome</keyword>
<dbReference type="AlphaFoldDB" id="A0A953L7L7"/>
<name>A0A953L7L7_9BACT</name>
<dbReference type="GO" id="GO:0004519">
    <property type="term" value="F:endonuclease activity"/>
    <property type="evidence" value="ECO:0007669"/>
    <property type="project" value="UniProtKB-KW"/>
</dbReference>
<protein>
    <submittedName>
        <fullName evidence="2">Uma2 family endonuclease</fullName>
    </submittedName>
</protein>
<dbReference type="InterPro" id="IPR008538">
    <property type="entry name" value="Uma2"/>
</dbReference>
<comment type="caution">
    <text evidence="2">The sequence shown here is derived from an EMBL/GenBank/DDBJ whole genome shotgun (WGS) entry which is preliminary data.</text>
</comment>
<reference evidence="2" key="1">
    <citation type="submission" date="2021-06" db="EMBL/GenBank/DDBJ databases">
        <title>44 bacteria genomes isolated from Dapeng, Shenzhen.</title>
        <authorList>
            <person name="Zheng W."/>
            <person name="Yu S."/>
            <person name="Huang Y."/>
        </authorList>
    </citation>
    <scope>NUCLEOTIDE SEQUENCE</scope>
    <source>
        <strain evidence="2">DP5N28-2</strain>
    </source>
</reference>
<feature type="domain" description="Putative restriction endonuclease" evidence="1">
    <location>
        <begin position="20"/>
        <end position="159"/>
    </location>
</feature>
<dbReference type="EMBL" id="JAHVHU010000002">
    <property type="protein sequence ID" value="MBY5956745.1"/>
    <property type="molecule type" value="Genomic_DNA"/>
</dbReference>
<dbReference type="CDD" id="cd06260">
    <property type="entry name" value="DUF820-like"/>
    <property type="match status" value="1"/>
</dbReference>
<organism evidence="2 3">
    <name type="scientific">Membranihabitans marinus</name>
    <dbReference type="NCBI Taxonomy" id="1227546"/>
    <lineage>
        <taxon>Bacteria</taxon>
        <taxon>Pseudomonadati</taxon>
        <taxon>Bacteroidota</taxon>
        <taxon>Saprospiria</taxon>
        <taxon>Saprospirales</taxon>
        <taxon>Saprospiraceae</taxon>
        <taxon>Membranihabitans</taxon>
    </lineage>
</organism>
<dbReference type="PANTHER" id="PTHR34107:SF4">
    <property type="entry name" value="SLL1222 PROTEIN"/>
    <property type="match status" value="1"/>
</dbReference>
<dbReference type="InterPro" id="IPR012296">
    <property type="entry name" value="Nuclease_put_TT1808"/>
</dbReference>
<keyword evidence="2" id="KW-0255">Endonuclease</keyword>
<dbReference type="Proteomes" id="UP000753961">
    <property type="component" value="Unassembled WGS sequence"/>
</dbReference>